<evidence type="ECO:0000313" key="1">
    <source>
        <dbReference type="EMBL" id="KAE8658143.1"/>
    </source>
</evidence>
<name>A0A6A2WH03_HIBSY</name>
<dbReference type="EMBL" id="VEPZ02001747">
    <property type="protein sequence ID" value="KAE8658143.1"/>
    <property type="molecule type" value="Genomic_DNA"/>
</dbReference>
<sequence>MAHSLHGDLNRSFGSPGDQHNYCSNRPISAINSSSAWRPMVGLCIVVGRPEGMATYGHTVDFTLFQQIILGERSHAIHAAPKGRHARPNTLGIRGHSTEAIRKHPRPSESIRGHPNELCEGIRGQPSELCEGIRATGRPTLARLPGFPRIARSVALGCPHIARSDGLSRMASVGWPRSDGLGCPPCWGVHGDLVGRWAWMATYPQRRGTVEITLSEQLIWRGHYLVKKKFHRIISLILPSQPLLPPSPHFPAQTAALTDKMKSPSPLKAMTVKESLEFSRMTGDEVEGAGGEGIVEGGGADGMAVGGGGEVEFVECGEVGARVASGDGDDDIVISKKPQKQNSKKLKSFLVFVVYTLHWAVHSFGSWSQAGGSWELSAIEFKNLLFWEGRSWLGEGLSHSVLGLIQFWCGLSASLGAFWGRLCMPPDAFPAPFVFGKPLQLNKDMVPIRFLILNGPSYLRTNPLCLSWLRRLGLTHGYLTISWQINKLMDGSLVLDYNRVGCKRLLPIYNLEQALVGGFALLHVVGKLCNVQELWPVALCSTYLAPKFGPKPACELGVSVADDYLWNTLIFYYMFEEHASCFLGWAYFRCGDECSILGEPINYHHDA</sequence>
<accession>A0A6A2WH03</accession>
<reference evidence="1" key="1">
    <citation type="submission" date="2019-09" db="EMBL/GenBank/DDBJ databases">
        <title>Draft genome information of white flower Hibiscus syriacus.</title>
        <authorList>
            <person name="Kim Y.-M."/>
        </authorList>
    </citation>
    <scope>NUCLEOTIDE SEQUENCE [LARGE SCALE GENOMIC DNA]</scope>
    <source>
        <strain evidence="1">YM2019G1</strain>
    </source>
</reference>
<dbReference type="Proteomes" id="UP000436088">
    <property type="component" value="Unassembled WGS sequence"/>
</dbReference>
<protein>
    <submittedName>
        <fullName evidence="1">Uncharacterized protein</fullName>
    </submittedName>
</protein>
<evidence type="ECO:0000313" key="2">
    <source>
        <dbReference type="Proteomes" id="UP000436088"/>
    </source>
</evidence>
<gene>
    <name evidence="1" type="ORF">F3Y22_tig00116974pilonHSYRG00033</name>
</gene>
<dbReference type="AlphaFoldDB" id="A0A6A2WH03"/>
<keyword evidence="2" id="KW-1185">Reference proteome</keyword>
<proteinExistence type="predicted"/>
<comment type="caution">
    <text evidence="1">The sequence shown here is derived from an EMBL/GenBank/DDBJ whole genome shotgun (WGS) entry which is preliminary data.</text>
</comment>
<organism evidence="1 2">
    <name type="scientific">Hibiscus syriacus</name>
    <name type="common">Rose of Sharon</name>
    <dbReference type="NCBI Taxonomy" id="106335"/>
    <lineage>
        <taxon>Eukaryota</taxon>
        <taxon>Viridiplantae</taxon>
        <taxon>Streptophyta</taxon>
        <taxon>Embryophyta</taxon>
        <taxon>Tracheophyta</taxon>
        <taxon>Spermatophyta</taxon>
        <taxon>Magnoliopsida</taxon>
        <taxon>eudicotyledons</taxon>
        <taxon>Gunneridae</taxon>
        <taxon>Pentapetalae</taxon>
        <taxon>rosids</taxon>
        <taxon>malvids</taxon>
        <taxon>Malvales</taxon>
        <taxon>Malvaceae</taxon>
        <taxon>Malvoideae</taxon>
        <taxon>Hibiscus</taxon>
    </lineage>
</organism>